<evidence type="ECO:0000313" key="7">
    <source>
        <dbReference type="EnsemblMetazoa" id="G34381.1:cds"/>
    </source>
</evidence>
<protein>
    <recommendedName>
        <fullName evidence="6">COR domain-containing protein</fullName>
    </recommendedName>
</protein>
<evidence type="ECO:0000256" key="1">
    <source>
        <dbReference type="ARBA" id="ARBA00022737"/>
    </source>
</evidence>
<keyword evidence="2 3" id="KW-0040">ANK repeat</keyword>
<reference evidence="7" key="1">
    <citation type="submission" date="2022-08" db="UniProtKB">
        <authorList>
            <consortium name="EnsemblMetazoa"/>
        </authorList>
    </citation>
    <scope>IDENTIFICATION</scope>
    <source>
        <strain evidence="7">05x7-T-G4-1.051#20</strain>
    </source>
</reference>
<dbReference type="Pfam" id="PF16095">
    <property type="entry name" value="COR-A"/>
    <property type="match status" value="1"/>
</dbReference>
<evidence type="ECO:0000256" key="4">
    <source>
        <dbReference type="SAM" id="MobiDB-lite"/>
    </source>
</evidence>
<dbReference type="InterPro" id="IPR002110">
    <property type="entry name" value="Ankyrin_rpt"/>
</dbReference>
<feature type="transmembrane region" description="Helical" evidence="5">
    <location>
        <begin position="264"/>
        <end position="286"/>
    </location>
</feature>
<dbReference type="PANTHER" id="PTHR24198:SF195">
    <property type="entry name" value="DEATH DOMAIN-CONTAINING PROTEIN"/>
    <property type="match status" value="1"/>
</dbReference>
<proteinExistence type="predicted"/>
<dbReference type="InterPro" id="IPR027417">
    <property type="entry name" value="P-loop_NTPase"/>
</dbReference>
<evidence type="ECO:0000313" key="8">
    <source>
        <dbReference type="Proteomes" id="UP000005408"/>
    </source>
</evidence>
<accession>A0A8W8MMF7</accession>
<evidence type="ECO:0000259" key="6">
    <source>
        <dbReference type="Pfam" id="PF16095"/>
    </source>
</evidence>
<dbReference type="Proteomes" id="UP000005408">
    <property type="component" value="Unassembled WGS sequence"/>
</dbReference>
<sequence>MLPDELQMDEEEIFKMLNFLNRVGSLLYIDEAGFKDTVILDVQWFLDAFKSILTYSTDVAKTDKNQKRFRETALEEFPIQTHLCADCNVGQKHFIDNNLSWHGLGRETIGMEFALLYVLVFFNVFDLAAENPITPYRFPVTPVDKCPRNAAEFQKESKRKNCTGHTRYLCAPNKYLSSLIEFCTDRKRALYEKGNCVVLEGTGDLDHYSCVEKFNSSCPKTPYHDDDIYNYAACLEINEDLKCFVADKDCKERILPTEENTNRGVITIVLSVFGVLFVVASISVSIKGIYKKRQKDTTAINLNELREFLKNGQMKICHTRGIIVGCAGAGKTTLLMRLQDVPYEEIKKIKTTEIVDVHVNSFKVLEELTTIKVAIKEKNDEPLTITISKEDMLKGPSELQQSKSNNDHGNDNDNDDSGARKTETSNENKGVTEPLLSNIIDNVTLTPGTNNDVHTQTHAHVEDCNAEEIEMSTMNTSVTEKEVMSTILEAVRNLSREDRRHPRITFLDFGGQSMYYAFHQIYLSPKTFYVLVLDMSKSPDEKVNATEDTCGGQFESWTYKDYYKFWLRSINSFSDINTPVIVIGTHAENKTAKDCKVFFEEFFKLFDGRDDLRRHLHTDRRFAIKFPEKGSKLESLTEIKYCIARLVKALPYWEETIRPACAIFEYILQREKERKIVSRVILSDFNGSLDTEFRLSETEITETLKFLHRVGSLLYFDEEELRDIVILDVQWFVNAFKCVITDSVDVENVNNEELIQFHKTGELDDEKLVAIWKKTENENNEYEKHKKEILTYMEHLGLLAICNKKDISSTETNSVWYYFPSMNKRKLGKDLEKLKQYKTSSILCFQFDEKRQFPLFVFYGLVSKCNKVSGWSISEGDTRNIYGNVACFTFKSHYVVICICKFQIQVQVCRPTGEISTTILEEVQTAVENGIKEFKKYRYKIGYKCQNGRFCCEEDNSFIALEKFPVFQCLCDKCGVCSQHYVKNKICWREKGQSDTSNNVNLENSHEDTDEGRTSMKRILQSCLDGNVENFLFHLKNEIGGRKHLLLKTDQNGWNVMHFAAKGGNLKFFQLLQSQDLDVCTKTHDQMTVLHIATQSGHYDLCKYILENREFKENLKSKSALGKNACHFAAETGSVKIFQLLIAKGISPEETTSNGQNVFHIACIYGKVEMCEYISKRYVDLIHKESKEGWNAALHAAKNGHTNVLKFLNAKKVSFEHNSESDRNALHIACDNGHFEACEYISENVPSLLSAIDHKGRYASHFAARSGSLEIMKYLESKTTVTQETYIGMNILHMVCLHEHIEMCKYLLERYPDLNVKRTVKGWTTAHFVAGNGNKKGKEIELFEMLINAERPVDIMLLTVNRNSVLTLAIKYNAYSFAKYLFENCPHLLGIEGAIDPYNTGNEDPKMLALLEKHLGKKPR</sequence>
<keyword evidence="8" id="KW-1185">Reference proteome</keyword>
<evidence type="ECO:0000256" key="5">
    <source>
        <dbReference type="SAM" id="Phobius"/>
    </source>
</evidence>
<evidence type="ECO:0000256" key="3">
    <source>
        <dbReference type="PROSITE-ProRule" id="PRU00023"/>
    </source>
</evidence>
<feature type="repeat" description="ANK" evidence="3">
    <location>
        <begin position="1121"/>
        <end position="1153"/>
    </location>
</feature>
<dbReference type="SUPFAM" id="SSF48403">
    <property type="entry name" value="Ankyrin repeat"/>
    <property type="match status" value="2"/>
</dbReference>
<dbReference type="SMART" id="SM00248">
    <property type="entry name" value="ANK"/>
    <property type="match status" value="10"/>
</dbReference>
<keyword evidence="5" id="KW-0812">Transmembrane</keyword>
<keyword evidence="1" id="KW-0677">Repeat</keyword>
<feature type="domain" description="COR" evidence="6">
    <location>
        <begin position="695"/>
        <end position="796"/>
    </location>
</feature>
<dbReference type="Gene3D" id="1.25.40.20">
    <property type="entry name" value="Ankyrin repeat-containing domain"/>
    <property type="match status" value="2"/>
</dbReference>
<name>A0A8W8MMF7_MAGGI</name>
<keyword evidence="5" id="KW-0472">Membrane</keyword>
<evidence type="ECO:0000256" key="2">
    <source>
        <dbReference type="ARBA" id="ARBA00023043"/>
    </source>
</evidence>
<dbReference type="InterPro" id="IPR036770">
    <property type="entry name" value="Ankyrin_rpt-contain_sf"/>
</dbReference>
<keyword evidence="5" id="KW-1133">Transmembrane helix</keyword>
<organism evidence="7 8">
    <name type="scientific">Magallana gigas</name>
    <name type="common">Pacific oyster</name>
    <name type="synonym">Crassostrea gigas</name>
    <dbReference type="NCBI Taxonomy" id="29159"/>
    <lineage>
        <taxon>Eukaryota</taxon>
        <taxon>Metazoa</taxon>
        <taxon>Spiralia</taxon>
        <taxon>Lophotrochozoa</taxon>
        <taxon>Mollusca</taxon>
        <taxon>Bivalvia</taxon>
        <taxon>Autobranchia</taxon>
        <taxon>Pteriomorphia</taxon>
        <taxon>Ostreida</taxon>
        <taxon>Ostreoidea</taxon>
        <taxon>Ostreidae</taxon>
        <taxon>Magallana</taxon>
    </lineage>
</organism>
<dbReference type="PANTHER" id="PTHR24198">
    <property type="entry name" value="ANKYRIN REPEAT AND PROTEIN KINASE DOMAIN-CONTAINING PROTEIN"/>
    <property type="match status" value="1"/>
</dbReference>
<dbReference type="PROSITE" id="PS50088">
    <property type="entry name" value="ANK_REPEAT"/>
    <property type="match status" value="1"/>
</dbReference>
<feature type="compositionally biased region" description="Basic and acidic residues" evidence="4">
    <location>
        <begin position="405"/>
        <end position="426"/>
    </location>
</feature>
<dbReference type="Gene3D" id="3.40.50.300">
    <property type="entry name" value="P-loop containing nucleotide triphosphate hydrolases"/>
    <property type="match status" value="1"/>
</dbReference>
<dbReference type="InterPro" id="IPR032171">
    <property type="entry name" value="COR-A"/>
</dbReference>
<dbReference type="SUPFAM" id="SSF52540">
    <property type="entry name" value="P-loop containing nucleoside triphosphate hydrolases"/>
    <property type="match status" value="1"/>
</dbReference>
<dbReference type="Pfam" id="PF12796">
    <property type="entry name" value="Ank_2"/>
    <property type="match status" value="4"/>
</dbReference>
<dbReference type="EnsemblMetazoa" id="G34381.1">
    <property type="protein sequence ID" value="G34381.1:cds"/>
    <property type="gene ID" value="G34381"/>
</dbReference>
<feature type="region of interest" description="Disordered" evidence="4">
    <location>
        <begin position="386"/>
        <end position="433"/>
    </location>
</feature>